<proteinExistence type="predicted"/>
<keyword evidence="1" id="KW-1133">Transmembrane helix</keyword>
<dbReference type="KEGG" id="ima:PO878_12200"/>
<dbReference type="AlphaFoldDB" id="A0AAE9YCG8"/>
<feature type="transmembrane region" description="Helical" evidence="1">
    <location>
        <begin position="111"/>
        <end position="128"/>
    </location>
</feature>
<accession>A0AAE9YCG8</accession>
<evidence type="ECO:0000313" key="2">
    <source>
        <dbReference type="EMBL" id="WCO65261.1"/>
    </source>
</evidence>
<feature type="transmembrane region" description="Helical" evidence="1">
    <location>
        <begin position="64"/>
        <end position="90"/>
    </location>
</feature>
<dbReference type="EMBL" id="CP116942">
    <property type="protein sequence ID" value="WCO65261.1"/>
    <property type="molecule type" value="Genomic_DNA"/>
</dbReference>
<organism evidence="2 3">
    <name type="scientific">Iamia majanohamensis</name>
    <dbReference type="NCBI Taxonomy" id="467976"/>
    <lineage>
        <taxon>Bacteria</taxon>
        <taxon>Bacillati</taxon>
        <taxon>Actinomycetota</taxon>
        <taxon>Acidimicrobiia</taxon>
        <taxon>Acidimicrobiales</taxon>
        <taxon>Iamiaceae</taxon>
        <taxon>Iamia</taxon>
    </lineage>
</organism>
<dbReference type="Proteomes" id="UP001216390">
    <property type="component" value="Chromosome"/>
</dbReference>
<sequence>MTDDEPTSEPETDRDQSRQEALGLACVVGAAAFVLSGWATTAGATRAARLADAGPEGWEVIETAATGGVASSFATTAAAPALLVVGYLVVMLGPGRWIGPLGTMALRAVRVVGAVVLAASVIAVVAVARRGSMLDVFLPVQPDGTQDRDGIVTFLDRTGTALPFVAAGLVASGATWLAHRALTELPFVGPEDEAEPH</sequence>
<feature type="transmembrane region" description="Helical" evidence="1">
    <location>
        <begin position="21"/>
        <end position="44"/>
    </location>
</feature>
<name>A0AAE9YCG8_9ACTN</name>
<evidence type="ECO:0000256" key="1">
    <source>
        <dbReference type="SAM" id="Phobius"/>
    </source>
</evidence>
<dbReference type="RefSeq" id="WP_272734786.1">
    <property type="nucleotide sequence ID" value="NZ_CP116942.1"/>
</dbReference>
<protein>
    <submittedName>
        <fullName evidence="2">Uncharacterized protein</fullName>
    </submittedName>
</protein>
<keyword evidence="1" id="KW-0472">Membrane</keyword>
<reference evidence="2" key="1">
    <citation type="submission" date="2023-01" db="EMBL/GenBank/DDBJ databases">
        <title>The diversity of Class Acidimicrobiia in South China Sea sediment environments and the proposal of Iamia marina sp. nov., a novel species of the genus Iamia.</title>
        <authorList>
            <person name="He Y."/>
            <person name="Tian X."/>
        </authorList>
    </citation>
    <scope>NUCLEOTIDE SEQUENCE</scope>
    <source>
        <strain evidence="2">DSM 19957</strain>
    </source>
</reference>
<keyword evidence="1" id="KW-0812">Transmembrane</keyword>
<dbReference type="PROSITE" id="PS51318">
    <property type="entry name" value="TAT"/>
    <property type="match status" value="1"/>
</dbReference>
<evidence type="ECO:0000313" key="3">
    <source>
        <dbReference type="Proteomes" id="UP001216390"/>
    </source>
</evidence>
<gene>
    <name evidence="2" type="ORF">PO878_12200</name>
</gene>
<dbReference type="InterPro" id="IPR006311">
    <property type="entry name" value="TAT_signal"/>
</dbReference>
<keyword evidence="3" id="KW-1185">Reference proteome</keyword>